<name>A0A1Q9D049_SYMMI</name>
<dbReference type="Proteomes" id="UP000186817">
    <property type="component" value="Unassembled WGS sequence"/>
</dbReference>
<proteinExistence type="predicted"/>
<gene>
    <name evidence="2" type="ORF">AK812_SmicGene30103</name>
</gene>
<feature type="region of interest" description="Disordered" evidence="1">
    <location>
        <begin position="1"/>
        <end position="70"/>
    </location>
</feature>
<keyword evidence="3" id="KW-1185">Reference proteome</keyword>
<comment type="caution">
    <text evidence="2">The sequence shown here is derived from an EMBL/GenBank/DDBJ whole genome shotgun (WGS) entry which is preliminary data.</text>
</comment>
<reference evidence="2 3" key="1">
    <citation type="submission" date="2016-02" db="EMBL/GenBank/DDBJ databases">
        <title>Genome analysis of coral dinoflagellate symbionts highlights evolutionary adaptations to a symbiotic lifestyle.</title>
        <authorList>
            <person name="Aranda M."/>
            <person name="Li Y."/>
            <person name="Liew Y.J."/>
            <person name="Baumgarten S."/>
            <person name="Simakov O."/>
            <person name="Wilson M."/>
            <person name="Piel J."/>
            <person name="Ashoor H."/>
            <person name="Bougouffa S."/>
            <person name="Bajic V.B."/>
            <person name="Ryu T."/>
            <person name="Ravasi T."/>
            <person name="Bayer T."/>
            <person name="Micklem G."/>
            <person name="Kim H."/>
            <person name="Bhak J."/>
            <person name="Lajeunesse T.C."/>
            <person name="Voolstra C.R."/>
        </authorList>
    </citation>
    <scope>NUCLEOTIDE SEQUENCE [LARGE SCALE GENOMIC DNA]</scope>
    <source>
        <strain evidence="2 3">CCMP2467</strain>
    </source>
</reference>
<evidence type="ECO:0000313" key="3">
    <source>
        <dbReference type="Proteomes" id="UP000186817"/>
    </source>
</evidence>
<dbReference type="AlphaFoldDB" id="A0A1Q9D049"/>
<dbReference type="EMBL" id="LSRX01000807">
    <property type="protein sequence ID" value="OLP88548.1"/>
    <property type="molecule type" value="Genomic_DNA"/>
</dbReference>
<evidence type="ECO:0000256" key="1">
    <source>
        <dbReference type="SAM" id="MobiDB-lite"/>
    </source>
</evidence>
<feature type="compositionally biased region" description="Basic and acidic residues" evidence="1">
    <location>
        <begin position="56"/>
        <end position="65"/>
    </location>
</feature>
<accession>A0A1Q9D049</accession>
<protein>
    <submittedName>
        <fullName evidence="2">Uncharacterized protein</fullName>
    </submittedName>
</protein>
<feature type="compositionally biased region" description="Basic residues" evidence="1">
    <location>
        <begin position="15"/>
        <end position="24"/>
    </location>
</feature>
<evidence type="ECO:0000313" key="2">
    <source>
        <dbReference type="EMBL" id="OLP88548.1"/>
    </source>
</evidence>
<sequence>MMRGFMNTPELPNTGRKKQSRHATKTGGNHSGAPAGRGDATSTTTKVRSALPATGRHSEQSEHIKLGNHHFKPPPCPCSSLGLAAAGSMSASNASSSMGTDFQELALGIWEFDLLEYTKYSRRLVLL</sequence>
<organism evidence="2 3">
    <name type="scientific">Symbiodinium microadriaticum</name>
    <name type="common">Dinoflagellate</name>
    <name type="synonym">Zooxanthella microadriatica</name>
    <dbReference type="NCBI Taxonomy" id="2951"/>
    <lineage>
        <taxon>Eukaryota</taxon>
        <taxon>Sar</taxon>
        <taxon>Alveolata</taxon>
        <taxon>Dinophyceae</taxon>
        <taxon>Suessiales</taxon>
        <taxon>Symbiodiniaceae</taxon>
        <taxon>Symbiodinium</taxon>
    </lineage>
</organism>